<keyword evidence="4 5" id="KW-0560">Oxidoreductase</keyword>
<dbReference type="SUPFAM" id="SSF55469">
    <property type="entry name" value="FMN-dependent nitroreductase-like"/>
    <property type="match status" value="1"/>
</dbReference>
<comment type="similarity">
    <text evidence="1 5">Belongs to the flavin oxidoreductase frp family.</text>
</comment>
<dbReference type="InterPro" id="IPR016446">
    <property type="entry name" value="Flavin_OxRdtase_Frp"/>
</dbReference>
<dbReference type="Gene3D" id="3.40.109.10">
    <property type="entry name" value="NADH Oxidase"/>
    <property type="match status" value="1"/>
</dbReference>
<dbReference type="PATRIC" id="fig|216463.3.peg.2665"/>
<reference evidence="7 8" key="1">
    <citation type="submission" date="2015-03" db="EMBL/GenBank/DDBJ databases">
        <authorList>
            <person name="Zheng J."/>
            <person name="Ganezle M."/>
        </authorList>
    </citation>
    <scope>NUCLEOTIDE SEQUENCE [LARGE SCALE GENOMIC DNA]</scope>
    <source>
        <strain evidence="7 8">LP38</strain>
    </source>
</reference>
<evidence type="ECO:0000256" key="2">
    <source>
        <dbReference type="ARBA" id="ARBA00022630"/>
    </source>
</evidence>
<dbReference type="InterPro" id="IPR029479">
    <property type="entry name" value="Nitroreductase"/>
</dbReference>
<evidence type="ECO:0000259" key="6">
    <source>
        <dbReference type="Pfam" id="PF00881"/>
    </source>
</evidence>
<keyword evidence="5" id="KW-0521">NADP</keyword>
<dbReference type="RefSeq" id="WP_045806909.1">
    <property type="nucleotide sequence ID" value="NZ_JZCR01000009.1"/>
</dbReference>
<dbReference type="PANTHER" id="PTHR43425:SF2">
    <property type="entry name" value="OXYGEN-INSENSITIVE NADPH NITROREDUCTASE"/>
    <property type="match status" value="1"/>
</dbReference>
<sequence length="253" mass="27745">MSTNPTLETLLAHRSIRRFTPEKLTSAEVQTLITAAQHAATSTFSQQASVISVTDPAKLAVLGDISGHHWLERAGHYFVFVADQYRNAQLAPANATTTANLHSLDKLLAGIFDATIMTEAVVTAGESLGLGSTIMGSILNDAPRVIDLLDLPELTFPVLGLAIGHPAEQPEHKPRLPQELVHFTNGYQRITPDDPNLVAYNALITRYYQQRTTNQRKETFSHHIATELSRDPQQRAGILTGLQQQGWLRPADA</sequence>
<dbReference type="STRING" id="216463.VC81_04180"/>
<keyword evidence="3 5" id="KW-0288">FMN</keyword>
<evidence type="ECO:0000256" key="3">
    <source>
        <dbReference type="ARBA" id="ARBA00022643"/>
    </source>
</evidence>
<accession>A0A0F3RT56</accession>
<dbReference type="GO" id="GO:0016491">
    <property type="term" value="F:oxidoreductase activity"/>
    <property type="evidence" value="ECO:0007669"/>
    <property type="project" value="UniProtKB-UniRule"/>
</dbReference>
<organism evidence="7 8">
    <name type="scientific">Levilactobacillus spicheri</name>
    <dbReference type="NCBI Taxonomy" id="216463"/>
    <lineage>
        <taxon>Bacteria</taxon>
        <taxon>Bacillati</taxon>
        <taxon>Bacillota</taxon>
        <taxon>Bacilli</taxon>
        <taxon>Lactobacillales</taxon>
        <taxon>Lactobacillaceae</taxon>
        <taxon>Levilactobacillus</taxon>
    </lineage>
</organism>
<dbReference type="Proteomes" id="UP000033491">
    <property type="component" value="Unassembled WGS sequence"/>
</dbReference>
<evidence type="ECO:0000256" key="5">
    <source>
        <dbReference type="PIRNR" id="PIRNR005426"/>
    </source>
</evidence>
<gene>
    <name evidence="7" type="ORF">VC81_04180</name>
</gene>
<protein>
    <submittedName>
        <fullName evidence="7">Nitroreductase</fullName>
    </submittedName>
</protein>
<proteinExistence type="inferred from homology"/>
<dbReference type="EMBL" id="JZCR01000009">
    <property type="protein sequence ID" value="KJW13208.1"/>
    <property type="molecule type" value="Genomic_DNA"/>
</dbReference>
<evidence type="ECO:0000256" key="4">
    <source>
        <dbReference type="ARBA" id="ARBA00023002"/>
    </source>
</evidence>
<dbReference type="PANTHER" id="PTHR43425">
    <property type="entry name" value="OXYGEN-INSENSITIVE NADPH NITROREDUCTASE"/>
    <property type="match status" value="1"/>
</dbReference>
<dbReference type="AlphaFoldDB" id="A0A0F3RT56"/>
<dbReference type="InterPro" id="IPR000415">
    <property type="entry name" value="Nitroreductase-like"/>
</dbReference>
<name>A0A0F3RT56_9LACO</name>
<evidence type="ECO:0000313" key="8">
    <source>
        <dbReference type="Proteomes" id="UP000033491"/>
    </source>
</evidence>
<comment type="caution">
    <text evidence="7">The sequence shown here is derived from an EMBL/GenBank/DDBJ whole genome shotgun (WGS) entry which is preliminary data.</text>
</comment>
<dbReference type="Pfam" id="PF00881">
    <property type="entry name" value="Nitroreductase"/>
    <property type="match status" value="1"/>
</dbReference>
<evidence type="ECO:0000256" key="1">
    <source>
        <dbReference type="ARBA" id="ARBA00008366"/>
    </source>
</evidence>
<dbReference type="OrthoDB" id="9775805at2"/>
<dbReference type="CDD" id="cd02146">
    <property type="entry name" value="NfsA-like"/>
    <property type="match status" value="1"/>
</dbReference>
<keyword evidence="2 5" id="KW-0285">Flavoprotein</keyword>
<dbReference type="PIRSF" id="PIRSF005426">
    <property type="entry name" value="Frp"/>
    <property type="match status" value="1"/>
</dbReference>
<evidence type="ECO:0000313" key="7">
    <source>
        <dbReference type="EMBL" id="KJW13208.1"/>
    </source>
</evidence>
<feature type="domain" description="Nitroreductase" evidence="6">
    <location>
        <begin position="12"/>
        <end position="165"/>
    </location>
</feature>